<dbReference type="RefSeq" id="WP_202011706.1">
    <property type="nucleotide sequence ID" value="NZ_JAERRB010000005.1"/>
</dbReference>
<protein>
    <submittedName>
        <fullName evidence="9">ABC transporter permease</fullName>
    </submittedName>
</protein>
<keyword evidence="3 6" id="KW-0812">Transmembrane</keyword>
<feature type="domain" description="MacB-like periplasmic core" evidence="8">
    <location>
        <begin position="451"/>
        <end position="641"/>
    </location>
</feature>
<dbReference type="PANTHER" id="PTHR30572">
    <property type="entry name" value="MEMBRANE COMPONENT OF TRANSPORTER-RELATED"/>
    <property type="match status" value="1"/>
</dbReference>
<evidence type="ECO:0000259" key="8">
    <source>
        <dbReference type="Pfam" id="PF12704"/>
    </source>
</evidence>
<organism evidence="9 10">
    <name type="scientific">Chryseolinea lacunae</name>
    <dbReference type="NCBI Taxonomy" id="2801331"/>
    <lineage>
        <taxon>Bacteria</taxon>
        <taxon>Pseudomonadati</taxon>
        <taxon>Bacteroidota</taxon>
        <taxon>Cytophagia</taxon>
        <taxon>Cytophagales</taxon>
        <taxon>Fulvivirgaceae</taxon>
        <taxon>Chryseolinea</taxon>
    </lineage>
</organism>
<accession>A0ABS1KU08</accession>
<comment type="subcellular location">
    <subcellularLocation>
        <location evidence="1">Cell membrane</location>
        <topology evidence="1">Multi-pass membrane protein</topology>
    </subcellularLocation>
</comment>
<dbReference type="Pfam" id="PF02687">
    <property type="entry name" value="FtsX"/>
    <property type="match status" value="2"/>
</dbReference>
<keyword evidence="2" id="KW-1003">Cell membrane</keyword>
<evidence type="ECO:0000256" key="1">
    <source>
        <dbReference type="ARBA" id="ARBA00004651"/>
    </source>
</evidence>
<keyword evidence="10" id="KW-1185">Reference proteome</keyword>
<feature type="transmembrane region" description="Helical" evidence="6">
    <location>
        <begin position="350"/>
        <end position="367"/>
    </location>
</feature>
<dbReference type="Pfam" id="PF12704">
    <property type="entry name" value="MacB_PCD"/>
    <property type="match status" value="2"/>
</dbReference>
<evidence type="ECO:0000256" key="5">
    <source>
        <dbReference type="ARBA" id="ARBA00023136"/>
    </source>
</evidence>
<keyword evidence="4 6" id="KW-1133">Transmembrane helix</keyword>
<gene>
    <name evidence="9" type="ORF">JI741_17080</name>
</gene>
<evidence type="ECO:0000259" key="7">
    <source>
        <dbReference type="Pfam" id="PF02687"/>
    </source>
</evidence>
<feature type="transmembrane region" description="Helical" evidence="6">
    <location>
        <begin position="293"/>
        <end position="321"/>
    </location>
</feature>
<evidence type="ECO:0000256" key="3">
    <source>
        <dbReference type="ARBA" id="ARBA00022692"/>
    </source>
</evidence>
<dbReference type="InterPro" id="IPR050250">
    <property type="entry name" value="Macrolide_Exporter_MacB"/>
</dbReference>
<proteinExistence type="predicted"/>
<dbReference type="InterPro" id="IPR003838">
    <property type="entry name" value="ABC3_permease_C"/>
</dbReference>
<dbReference type="EMBL" id="JAERRB010000005">
    <property type="protein sequence ID" value="MBL0742945.1"/>
    <property type="molecule type" value="Genomic_DNA"/>
</dbReference>
<feature type="transmembrane region" description="Helical" evidence="6">
    <location>
        <begin position="21"/>
        <end position="43"/>
    </location>
</feature>
<evidence type="ECO:0000256" key="6">
    <source>
        <dbReference type="SAM" id="Phobius"/>
    </source>
</evidence>
<sequence>MALHSLTLAWRNLVRHKSFTIINVLGLSIGITCCLSLLVFVQYETSFDAYHKHASQTYRVVEDFKNPEGTLHWNTTAYPLAEALRNDFQEIPLVTQTAGPLHRLFKIEDAQGNVSRYEEDRVMMVDPFYPKVFDIAWLAGNPETALLQPNSAVLTETLARKFFGDAMKSHESVLGKHILLENKDELTVTGLVADAPMNSNLRYTMLIPYAFFKVNNPYFSGNWSGNYQGTTFVVLQPGQSAAALETRIAAWKKKYLKPEDDKRISYALQPLTEAHNDELYGAGPQGYTMPQKFIFAATGIGFFILLIACVNFINLATALAANRAKEVGIRKVLGSSRFGLVKQFLREHSLLIVLSLLVSLALTQGVLRYLNTALAIIDLKLAMDANVLLWALGIGVVVMLLACFYPALVMSALRPIEALKSKFSGRDSRGLSLRRSLIVFQFAIVQLFIIATIVAATQMDYFRQKDLGFSKDAVLITYIHNGKDHETFRQRLLSNPAVADVTFSSSSPMASYDYRYGTSYRLPAQPVEEGKEAEMKGADANYLSFYNLQLLAGRNFTKVEENLSEFIVNETLLKGLGWTPEEAVGRRLTINEGEGTVVGVVKDFHNESLQEAITPCLLINWQPFLEFTSIKVSDQANLAETVSFVERTWKSTYPEGIYSYEFLDDALARKYALQQLVFQGFTSFAGLTICIGCLGLYGLLSFIAIRKTKEVGIRKVLGASVRQIVMLFSREFIVLLLVAFAVAAPLAAWLMEHWLQDFAYRISLSWWMFVLGAVVTLAIMLFTIGYKSVRAGMANPVDALRNE</sequence>
<feature type="domain" description="ABC3 transporter permease C-terminal" evidence="7">
    <location>
        <begin position="683"/>
        <end position="791"/>
    </location>
</feature>
<feature type="transmembrane region" description="Helical" evidence="6">
    <location>
        <begin position="684"/>
        <end position="705"/>
    </location>
</feature>
<feature type="transmembrane region" description="Helical" evidence="6">
    <location>
        <begin position="732"/>
        <end position="751"/>
    </location>
</feature>
<dbReference type="Proteomes" id="UP000613030">
    <property type="component" value="Unassembled WGS sequence"/>
</dbReference>
<feature type="transmembrane region" description="Helical" evidence="6">
    <location>
        <begin position="387"/>
        <end position="416"/>
    </location>
</feature>
<reference evidence="9 10" key="1">
    <citation type="submission" date="2021-01" db="EMBL/GenBank/DDBJ databases">
        <title>Chryseolinea sp. Jin1 Genome sequencing and assembly.</title>
        <authorList>
            <person name="Kim I."/>
        </authorList>
    </citation>
    <scope>NUCLEOTIDE SEQUENCE [LARGE SCALE GENOMIC DNA]</scope>
    <source>
        <strain evidence="9 10">Jin1</strain>
    </source>
</reference>
<feature type="domain" description="MacB-like periplasmic core" evidence="8">
    <location>
        <begin position="20"/>
        <end position="249"/>
    </location>
</feature>
<evidence type="ECO:0000313" key="10">
    <source>
        <dbReference type="Proteomes" id="UP000613030"/>
    </source>
</evidence>
<evidence type="ECO:0000256" key="2">
    <source>
        <dbReference type="ARBA" id="ARBA00022475"/>
    </source>
</evidence>
<dbReference type="InterPro" id="IPR025857">
    <property type="entry name" value="MacB_PCD"/>
</dbReference>
<evidence type="ECO:0000256" key="4">
    <source>
        <dbReference type="ARBA" id="ARBA00022989"/>
    </source>
</evidence>
<feature type="domain" description="ABC3 transporter permease C-terminal" evidence="7">
    <location>
        <begin position="300"/>
        <end position="411"/>
    </location>
</feature>
<keyword evidence="5 6" id="KW-0472">Membrane</keyword>
<name>A0ABS1KU08_9BACT</name>
<comment type="caution">
    <text evidence="9">The sequence shown here is derived from an EMBL/GenBank/DDBJ whole genome shotgun (WGS) entry which is preliminary data.</text>
</comment>
<dbReference type="PANTHER" id="PTHR30572:SF18">
    <property type="entry name" value="ABC-TYPE MACROLIDE FAMILY EXPORT SYSTEM PERMEASE COMPONENT 2"/>
    <property type="match status" value="1"/>
</dbReference>
<feature type="transmembrane region" description="Helical" evidence="6">
    <location>
        <begin position="766"/>
        <end position="786"/>
    </location>
</feature>
<evidence type="ECO:0000313" key="9">
    <source>
        <dbReference type="EMBL" id="MBL0742945.1"/>
    </source>
</evidence>
<feature type="transmembrane region" description="Helical" evidence="6">
    <location>
        <begin position="437"/>
        <end position="456"/>
    </location>
</feature>